<accession>A0A0D6PKB7</accession>
<dbReference type="EMBL" id="BANC01000106">
    <property type="protein sequence ID" value="GAN81638.1"/>
    <property type="molecule type" value="Genomic_DNA"/>
</dbReference>
<dbReference type="PANTHER" id="PTHR30466:SF1">
    <property type="entry name" value="FMN REDUCTASE (NADH) RUTF"/>
    <property type="match status" value="1"/>
</dbReference>
<keyword evidence="1" id="KW-0560">Oxidoreductase</keyword>
<dbReference type="STRING" id="1120923.SAMN02746095_03187"/>
<protein>
    <submittedName>
        <fullName evidence="3">4-hydroxyphenylacetate-3-hydroxylase small chain</fullName>
    </submittedName>
</protein>
<dbReference type="InterPro" id="IPR050268">
    <property type="entry name" value="NADH-dep_flavin_reductase"/>
</dbReference>
<dbReference type="InterPro" id="IPR002563">
    <property type="entry name" value="Flavin_Rdtase-like_dom"/>
</dbReference>
<dbReference type="InterPro" id="IPR012349">
    <property type="entry name" value="Split_barrel_FMN-bd"/>
</dbReference>
<reference evidence="3 4" key="1">
    <citation type="submission" date="2012-11" db="EMBL/GenBank/DDBJ databases">
        <title>Whole genome sequence of Acidocella aminolytica 101 = DSM 11237.</title>
        <authorList>
            <person name="Azuma Y."/>
            <person name="Higashiura N."/>
            <person name="Hirakawa H."/>
            <person name="Matsushita K."/>
        </authorList>
    </citation>
    <scope>NUCLEOTIDE SEQUENCE [LARGE SCALE GENOMIC DNA]</scope>
    <source>
        <strain evidence="4">101 / DSM 11237</strain>
    </source>
</reference>
<dbReference type="AlphaFoldDB" id="A0A0D6PKB7"/>
<dbReference type="GO" id="GO:0010181">
    <property type="term" value="F:FMN binding"/>
    <property type="evidence" value="ECO:0007669"/>
    <property type="project" value="InterPro"/>
</dbReference>
<proteinExistence type="predicted"/>
<evidence type="ECO:0000313" key="3">
    <source>
        <dbReference type="EMBL" id="GAN81638.1"/>
    </source>
</evidence>
<dbReference type="SMART" id="SM00903">
    <property type="entry name" value="Flavin_Reduct"/>
    <property type="match status" value="1"/>
</dbReference>
<dbReference type="Proteomes" id="UP000032668">
    <property type="component" value="Unassembled WGS sequence"/>
</dbReference>
<evidence type="ECO:0000259" key="2">
    <source>
        <dbReference type="SMART" id="SM00903"/>
    </source>
</evidence>
<organism evidence="3 4">
    <name type="scientific">Acidocella aminolytica 101 = DSM 11237</name>
    <dbReference type="NCBI Taxonomy" id="1120923"/>
    <lineage>
        <taxon>Bacteria</taxon>
        <taxon>Pseudomonadati</taxon>
        <taxon>Pseudomonadota</taxon>
        <taxon>Alphaproteobacteria</taxon>
        <taxon>Acetobacterales</taxon>
        <taxon>Acidocellaceae</taxon>
        <taxon>Acidocella</taxon>
    </lineage>
</organism>
<dbReference type="GO" id="GO:0006208">
    <property type="term" value="P:pyrimidine nucleobase catabolic process"/>
    <property type="evidence" value="ECO:0007669"/>
    <property type="project" value="TreeGrafter"/>
</dbReference>
<dbReference type="Gene3D" id="2.30.110.10">
    <property type="entry name" value="Electron Transport, Fmn-binding Protein, Chain A"/>
    <property type="match status" value="1"/>
</dbReference>
<comment type="caution">
    <text evidence="3">The sequence shown here is derived from an EMBL/GenBank/DDBJ whole genome shotgun (WGS) entry which is preliminary data.</text>
</comment>
<dbReference type="Pfam" id="PF01613">
    <property type="entry name" value="Flavin_Reduct"/>
    <property type="match status" value="1"/>
</dbReference>
<gene>
    <name evidence="3" type="ORF">Aam_108_009</name>
</gene>
<feature type="domain" description="Flavin reductase like" evidence="2">
    <location>
        <begin position="1"/>
        <end position="124"/>
    </location>
</feature>
<dbReference type="PANTHER" id="PTHR30466">
    <property type="entry name" value="FLAVIN REDUCTASE"/>
    <property type="match status" value="1"/>
</dbReference>
<dbReference type="SUPFAM" id="SSF50475">
    <property type="entry name" value="FMN-binding split barrel"/>
    <property type="match status" value="1"/>
</dbReference>
<sequence length="129" mass="14153">MTATAVCSVTDSPPTLLVCVNQRTKSHDMFVENGVLCVNVLTGEHEELSGRFARFSEDDRFAYGTWEHAITGAPVLANALAAFDCRIVDRLNRGTHSVFICEVDVTLNGNADDGLVWFGRTYHRLPPPG</sequence>
<evidence type="ECO:0000256" key="1">
    <source>
        <dbReference type="ARBA" id="ARBA00023002"/>
    </source>
</evidence>
<name>A0A0D6PKB7_9PROT</name>
<keyword evidence="4" id="KW-1185">Reference proteome</keyword>
<dbReference type="GO" id="GO:0042602">
    <property type="term" value="F:riboflavin reductase (NADPH) activity"/>
    <property type="evidence" value="ECO:0007669"/>
    <property type="project" value="TreeGrafter"/>
</dbReference>
<evidence type="ECO:0000313" key="4">
    <source>
        <dbReference type="Proteomes" id="UP000032668"/>
    </source>
</evidence>